<accession>A0AAE1N3A4</accession>
<evidence type="ECO:0000313" key="1">
    <source>
        <dbReference type="EMBL" id="KAK4282373.1"/>
    </source>
</evidence>
<proteinExistence type="predicted"/>
<reference evidence="1" key="1">
    <citation type="submission" date="2023-10" db="EMBL/GenBank/DDBJ databases">
        <title>Chromosome-level genome of the transformable northern wattle, Acacia crassicarpa.</title>
        <authorList>
            <person name="Massaro I."/>
            <person name="Sinha N.R."/>
            <person name="Poethig S."/>
            <person name="Leichty A.R."/>
        </authorList>
    </citation>
    <scope>NUCLEOTIDE SEQUENCE</scope>
    <source>
        <strain evidence="1">Acra3RX</strain>
        <tissue evidence="1">Leaf</tissue>
    </source>
</reference>
<dbReference type="EMBL" id="JAWXYG010000002">
    <property type="protein sequence ID" value="KAK4282373.1"/>
    <property type="molecule type" value="Genomic_DNA"/>
</dbReference>
<dbReference type="Proteomes" id="UP001293593">
    <property type="component" value="Unassembled WGS sequence"/>
</dbReference>
<comment type="caution">
    <text evidence="1">The sequence shown here is derived from an EMBL/GenBank/DDBJ whole genome shotgun (WGS) entry which is preliminary data.</text>
</comment>
<dbReference type="AlphaFoldDB" id="A0AAE1N3A4"/>
<keyword evidence="2" id="KW-1185">Reference proteome</keyword>
<sequence length="249" mass="28683">MTVLHKGMAYSTKFLHPIKHSLSSISSHSSSFSHLKRFNYGKFDFVKSFLKSIEPSVCGRASIFKSDVNITRKYLRNAYFCGSKFSSGIILGVSIAYSSVIAYAMDAQDALVDDPHEDSLDLSEKEERQHHLWKFVKRFWVPVCLFLTVFENLDDPIMLLLIKVTLFLLSTKPDPYSVYIFVDEFCQQCMREEPSLHKFKSLYASKVEVQDYKLLCLANIEVRNQNFTLVGVLGNWWTMPRILGGIFFN</sequence>
<gene>
    <name evidence="1" type="ORF">QN277_013758</name>
</gene>
<organism evidence="1 2">
    <name type="scientific">Acacia crassicarpa</name>
    <name type="common">northern wattle</name>
    <dbReference type="NCBI Taxonomy" id="499986"/>
    <lineage>
        <taxon>Eukaryota</taxon>
        <taxon>Viridiplantae</taxon>
        <taxon>Streptophyta</taxon>
        <taxon>Embryophyta</taxon>
        <taxon>Tracheophyta</taxon>
        <taxon>Spermatophyta</taxon>
        <taxon>Magnoliopsida</taxon>
        <taxon>eudicotyledons</taxon>
        <taxon>Gunneridae</taxon>
        <taxon>Pentapetalae</taxon>
        <taxon>rosids</taxon>
        <taxon>fabids</taxon>
        <taxon>Fabales</taxon>
        <taxon>Fabaceae</taxon>
        <taxon>Caesalpinioideae</taxon>
        <taxon>mimosoid clade</taxon>
        <taxon>Acacieae</taxon>
        <taxon>Acacia</taxon>
    </lineage>
</organism>
<name>A0AAE1N3A4_9FABA</name>
<evidence type="ECO:0000313" key="2">
    <source>
        <dbReference type="Proteomes" id="UP001293593"/>
    </source>
</evidence>
<protein>
    <submittedName>
        <fullName evidence="1">Uncharacterized protein</fullName>
    </submittedName>
</protein>